<evidence type="ECO:0000313" key="2">
    <source>
        <dbReference type="EMBL" id="TRY68827.1"/>
    </source>
</evidence>
<feature type="region of interest" description="Disordered" evidence="1">
    <location>
        <begin position="231"/>
        <end position="282"/>
    </location>
</feature>
<evidence type="ECO:0000256" key="1">
    <source>
        <dbReference type="SAM" id="MobiDB-lite"/>
    </source>
</evidence>
<name>A0A553NTR9_TIGCA</name>
<comment type="caution">
    <text evidence="2">The sequence shown here is derived from an EMBL/GenBank/DDBJ whole genome shotgun (WGS) entry which is preliminary data.</text>
</comment>
<accession>A0A553NTR9</accession>
<protein>
    <submittedName>
        <fullName evidence="2">Uncharacterized protein</fullName>
    </submittedName>
</protein>
<reference evidence="2 3" key="1">
    <citation type="journal article" date="2018" name="Nat. Ecol. Evol.">
        <title>Genomic signatures of mitonuclear coevolution across populations of Tigriopus californicus.</title>
        <authorList>
            <person name="Barreto F.S."/>
            <person name="Watson E.T."/>
            <person name="Lima T.G."/>
            <person name="Willett C.S."/>
            <person name="Edmands S."/>
            <person name="Li W."/>
            <person name="Burton R.S."/>
        </authorList>
    </citation>
    <scope>NUCLEOTIDE SEQUENCE [LARGE SCALE GENOMIC DNA]</scope>
    <source>
        <strain evidence="2 3">San Diego</strain>
    </source>
</reference>
<feature type="compositionally biased region" description="Low complexity" evidence="1">
    <location>
        <begin position="255"/>
        <end position="277"/>
    </location>
</feature>
<sequence>MGLPLEHDVELGSEAATPFENGIQVSNHETVGLARGVIQVKTAEGEGGSLHDCQGTKVSIVECESTPLTEEGDIENSSAMSSSYFDQNFRASFYTPHKELVQRESSASPTRRVNLKSNSSSEFDANRRSSLSKPPPSMNSLTLSRDVLRNTHDLYKLDSGRKVWELPTTSQREFRYHDDDLRKIRSNPYPHVPSLSIAMEGERRFLPEKRESYRRFTAEDFNANNYKWQSQYKSQPIPSKAESPSDSGLKSLKVSPNGSSIESGRSSSNGSTDSRFSQGTTSQSAYKPYFSSVYSSHSLNRPRTSTVRTGIEGQFYGQITSREHYGPPESQPSRISQEAMKNLIPKTTIYAYGRPETTYSRHINESFVLKPPMRYDPTLRIPDKIDWM</sequence>
<gene>
    <name evidence="2" type="ORF">TCAL_05095</name>
</gene>
<organism evidence="2 3">
    <name type="scientific">Tigriopus californicus</name>
    <name type="common">Marine copepod</name>
    <dbReference type="NCBI Taxonomy" id="6832"/>
    <lineage>
        <taxon>Eukaryota</taxon>
        <taxon>Metazoa</taxon>
        <taxon>Ecdysozoa</taxon>
        <taxon>Arthropoda</taxon>
        <taxon>Crustacea</taxon>
        <taxon>Multicrustacea</taxon>
        <taxon>Hexanauplia</taxon>
        <taxon>Copepoda</taxon>
        <taxon>Harpacticoida</taxon>
        <taxon>Harpacticidae</taxon>
        <taxon>Tigriopus</taxon>
    </lineage>
</organism>
<dbReference type="AlphaFoldDB" id="A0A553NTR9"/>
<dbReference type="EMBL" id="VCGU01000010">
    <property type="protein sequence ID" value="TRY68827.1"/>
    <property type="molecule type" value="Genomic_DNA"/>
</dbReference>
<feature type="region of interest" description="Disordered" evidence="1">
    <location>
        <begin position="100"/>
        <end position="142"/>
    </location>
</feature>
<keyword evidence="3" id="KW-1185">Reference proteome</keyword>
<feature type="compositionally biased region" description="Polar residues" evidence="1">
    <location>
        <begin position="103"/>
        <end position="142"/>
    </location>
</feature>
<feature type="compositionally biased region" description="Polar residues" evidence="1">
    <location>
        <begin position="231"/>
        <end position="248"/>
    </location>
</feature>
<evidence type="ECO:0000313" key="3">
    <source>
        <dbReference type="Proteomes" id="UP000318571"/>
    </source>
</evidence>
<dbReference type="Proteomes" id="UP000318571">
    <property type="component" value="Chromosome 1"/>
</dbReference>
<proteinExistence type="predicted"/>
<dbReference type="OrthoDB" id="10676970at2759"/>